<protein>
    <submittedName>
        <fullName evidence="3">Choline-sulfatase</fullName>
        <ecNumber evidence="3">3.1.6.6</ecNumber>
    </submittedName>
</protein>
<keyword evidence="4" id="KW-1185">Reference proteome</keyword>
<evidence type="ECO:0000313" key="3">
    <source>
        <dbReference type="EMBL" id="TWT71350.1"/>
    </source>
</evidence>
<proteinExistence type="predicted"/>
<accession>A0A5C5Y7Q9</accession>
<evidence type="ECO:0000256" key="1">
    <source>
        <dbReference type="SAM" id="MobiDB-lite"/>
    </source>
</evidence>
<dbReference type="PANTHER" id="PTHR43751">
    <property type="entry name" value="SULFATASE"/>
    <property type="match status" value="1"/>
</dbReference>
<gene>
    <name evidence="3" type="primary">betC_25</name>
    <name evidence="3" type="ORF">Pan14r_36600</name>
</gene>
<organism evidence="3 4">
    <name type="scientific">Crateriforma conspicua</name>
    <dbReference type="NCBI Taxonomy" id="2527996"/>
    <lineage>
        <taxon>Bacteria</taxon>
        <taxon>Pseudomonadati</taxon>
        <taxon>Planctomycetota</taxon>
        <taxon>Planctomycetia</taxon>
        <taxon>Planctomycetales</taxon>
        <taxon>Planctomycetaceae</taxon>
        <taxon>Crateriforma</taxon>
    </lineage>
</organism>
<keyword evidence="3" id="KW-0378">Hydrolase</keyword>
<feature type="region of interest" description="Disordered" evidence="1">
    <location>
        <begin position="448"/>
        <end position="476"/>
    </location>
</feature>
<dbReference type="EMBL" id="SJPL01000001">
    <property type="protein sequence ID" value="TWT71350.1"/>
    <property type="molecule type" value="Genomic_DNA"/>
</dbReference>
<comment type="caution">
    <text evidence="3">The sequence shown here is derived from an EMBL/GenBank/DDBJ whole genome shotgun (WGS) entry which is preliminary data.</text>
</comment>
<dbReference type="SUPFAM" id="SSF53649">
    <property type="entry name" value="Alkaline phosphatase-like"/>
    <property type="match status" value="1"/>
</dbReference>
<dbReference type="InterPro" id="IPR052701">
    <property type="entry name" value="GAG_Ulvan_Degrading_Sulfatases"/>
</dbReference>
<feature type="domain" description="Sulfatase N-terminal" evidence="2">
    <location>
        <begin position="33"/>
        <end position="299"/>
    </location>
</feature>
<evidence type="ECO:0000313" key="4">
    <source>
        <dbReference type="Proteomes" id="UP000317238"/>
    </source>
</evidence>
<dbReference type="RefSeq" id="WP_145303978.1">
    <property type="nucleotide sequence ID" value="NZ_CP036319.1"/>
</dbReference>
<dbReference type="Gene3D" id="3.40.720.10">
    <property type="entry name" value="Alkaline Phosphatase, subunit A"/>
    <property type="match status" value="1"/>
</dbReference>
<dbReference type="Proteomes" id="UP000317238">
    <property type="component" value="Unassembled WGS sequence"/>
</dbReference>
<dbReference type="PANTHER" id="PTHR43751:SF1">
    <property type="entry name" value="SULFATASE ATSG-RELATED"/>
    <property type="match status" value="1"/>
</dbReference>
<dbReference type="EC" id="3.1.6.6" evidence="3"/>
<dbReference type="InterPro" id="IPR000917">
    <property type="entry name" value="Sulfatase_N"/>
</dbReference>
<reference evidence="3 4" key="1">
    <citation type="submission" date="2019-02" db="EMBL/GenBank/DDBJ databases">
        <title>Deep-cultivation of Planctomycetes and their phenomic and genomic characterization uncovers novel biology.</title>
        <authorList>
            <person name="Wiegand S."/>
            <person name="Jogler M."/>
            <person name="Boedeker C."/>
            <person name="Pinto D."/>
            <person name="Vollmers J."/>
            <person name="Rivas-Marin E."/>
            <person name="Kohn T."/>
            <person name="Peeters S.H."/>
            <person name="Heuer A."/>
            <person name="Rast P."/>
            <person name="Oberbeckmann S."/>
            <person name="Bunk B."/>
            <person name="Jeske O."/>
            <person name="Meyerdierks A."/>
            <person name="Storesund J.E."/>
            <person name="Kallscheuer N."/>
            <person name="Luecker S."/>
            <person name="Lage O.M."/>
            <person name="Pohl T."/>
            <person name="Merkel B.J."/>
            <person name="Hornburger P."/>
            <person name="Mueller R.-W."/>
            <person name="Bruemmer F."/>
            <person name="Labrenz M."/>
            <person name="Spormann A.M."/>
            <person name="Op Den Camp H."/>
            <person name="Overmann J."/>
            <person name="Amann R."/>
            <person name="Jetten M.S.M."/>
            <person name="Mascher T."/>
            <person name="Medema M.H."/>
            <person name="Devos D.P."/>
            <person name="Kaster A.-K."/>
            <person name="Ovreas L."/>
            <person name="Rohde M."/>
            <person name="Galperin M.Y."/>
            <person name="Jogler C."/>
        </authorList>
    </citation>
    <scope>NUCLEOTIDE SEQUENCE [LARGE SCALE GENOMIC DNA]</scope>
    <source>
        <strain evidence="3 4">Pan14r</strain>
    </source>
</reference>
<dbReference type="GO" id="GO:0047753">
    <property type="term" value="F:choline-sulfatase activity"/>
    <property type="evidence" value="ECO:0007669"/>
    <property type="project" value="UniProtKB-EC"/>
</dbReference>
<evidence type="ECO:0000259" key="2">
    <source>
        <dbReference type="Pfam" id="PF00884"/>
    </source>
</evidence>
<dbReference type="Pfam" id="PF00884">
    <property type="entry name" value="Sulfatase"/>
    <property type="match status" value="1"/>
</dbReference>
<sequence>MKFSSNPIPNRIWTITAMVFTVLSVGVDAEESPDIVFVIADDLGYLDAGFMGNPDVQTPALDGLAEQSMQFHRMYVASPTCAPSRGALLSGLMPFRNGAEPNHSLVRDDVKQLPRYFKDLGYQVASFGKITHGKDKRAGFDVDDRRFSFENTQMVDDFLANRKGIQPLLMMVGIKDPHVPWPDTPDSNCDPAKLTLHEQLIDTPETRFHLARYYSDVQRMDQQLDAVLRATQQHLGSDTIVIFTSDHGAQLPYGKWNNYDYSLRVPFLVHWPGVTEAGVKSNALISFVDILPTLIEIAGGKPPSSGFDSGQIDGRSFADLLRGRTDQHRESVFSTNSSAAHHTYPLRTVRTRRFRYVMNVVPEWNFTTQTDHNPSAEGHAMWKSWIAKAKSDPDVAKKLREYHRRPAEELYDLESDPSEQRNLAADPGYEAVKRRHRRLLDQWIRQSGDTLQRHGPPMDVLLKVPVSSPSTATDSP</sequence>
<dbReference type="AlphaFoldDB" id="A0A5C5Y7Q9"/>
<dbReference type="OrthoDB" id="9762324at2"/>
<dbReference type="InterPro" id="IPR017850">
    <property type="entry name" value="Alkaline_phosphatase_core_sf"/>
</dbReference>
<dbReference type="CDD" id="cd16027">
    <property type="entry name" value="SGSH"/>
    <property type="match status" value="1"/>
</dbReference>
<name>A0A5C5Y7Q9_9PLAN</name>
<feature type="compositionally biased region" description="Polar residues" evidence="1">
    <location>
        <begin position="467"/>
        <end position="476"/>
    </location>
</feature>